<dbReference type="Gene3D" id="3.40.50.1240">
    <property type="entry name" value="Phosphoglycerate mutase-like"/>
    <property type="match status" value="1"/>
</dbReference>
<dbReference type="SUPFAM" id="SSF53254">
    <property type="entry name" value="Phosphoglycerate mutase-like"/>
    <property type="match status" value="1"/>
</dbReference>
<organism evidence="1 2">
    <name type="scientific">Paratrimastix pyriformis</name>
    <dbReference type="NCBI Taxonomy" id="342808"/>
    <lineage>
        <taxon>Eukaryota</taxon>
        <taxon>Metamonada</taxon>
        <taxon>Preaxostyla</taxon>
        <taxon>Paratrimastigidae</taxon>
        <taxon>Paratrimastix</taxon>
    </lineage>
</organism>
<accession>A0ABQ8UQ84</accession>
<dbReference type="Pfam" id="PF00300">
    <property type="entry name" value="His_Phos_1"/>
    <property type="match status" value="1"/>
</dbReference>
<reference evidence="1" key="1">
    <citation type="journal article" date="2022" name="bioRxiv">
        <title>Genomics of Preaxostyla Flagellates Illuminates Evolutionary Transitions and the Path Towards Mitochondrial Loss.</title>
        <authorList>
            <person name="Novak L.V.F."/>
            <person name="Treitli S.C."/>
            <person name="Pyrih J."/>
            <person name="Halakuc P."/>
            <person name="Pipaliya S.V."/>
            <person name="Vacek V."/>
            <person name="Brzon O."/>
            <person name="Soukal P."/>
            <person name="Eme L."/>
            <person name="Dacks J.B."/>
            <person name="Karnkowska A."/>
            <person name="Elias M."/>
            <person name="Hampl V."/>
        </authorList>
    </citation>
    <scope>NUCLEOTIDE SEQUENCE</scope>
    <source>
        <strain evidence="1">RCP-MX</strain>
    </source>
</reference>
<dbReference type="InterPro" id="IPR051710">
    <property type="entry name" value="Phosphatase_SH3-domain"/>
</dbReference>
<dbReference type="InterPro" id="IPR013078">
    <property type="entry name" value="His_Pase_superF_clade-1"/>
</dbReference>
<dbReference type="PANTHER" id="PTHR16469">
    <property type="entry name" value="UBIQUITIN-ASSOCIATED AND SH3 DOMAIN-CONTAINING BA-RELATED"/>
    <property type="match status" value="1"/>
</dbReference>
<evidence type="ECO:0000313" key="1">
    <source>
        <dbReference type="EMBL" id="KAJ4461323.1"/>
    </source>
</evidence>
<comment type="caution">
    <text evidence="1">The sequence shown here is derived from an EMBL/GenBank/DDBJ whole genome shotgun (WGS) entry which is preliminary data.</text>
</comment>
<dbReference type="Proteomes" id="UP001141327">
    <property type="component" value="Unassembled WGS sequence"/>
</dbReference>
<dbReference type="CDD" id="cd07040">
    <property type="entry name" value="HP"/>
    <property type="match status" value="1"/>
</dbReference>
<dbReference type="EMBL" id="JAPMOS010000008">
    <property type="protein sequence ID" value="KAJ4461323.1"/>
    <property type="molecule type" value="Genomic_DNA"/>
</dbReference>
<gene>
    <name evidence="1" type="ORF">PAPYR_2374</name>
</gene>
<name>A0ABQ8UQ84_9EUKA</name>
<sequence>MRVIVIRHGFRMDESDGGEWKRATGELWWDPPLVPNDLYPSEAAKLFRGPFDPNRVVFYSSPFQRCLETCKLVSRTLFPERNPRIVVLPGLSEVLAPSLVPSFRDIFTESYFQSKFPGCDFDLSRLHTKPAYPEKWDKAAERYASVWHGVCERDEPANCDGRLAILVTHGYGVETLLDQADAGLCRRMTGLDYCAFFEATRTDAPRGSGRPGWRVVAHHGMHFVEEETPSVVPAANPHVF</sequence>
<proteinExistence type="predicted"/>
<keyword evidence="2" id="KW-1185">Reference proteome</keyword>
<evidence type="ECO:0000313" key="2">
    <source>
        <dbReference type="Proteomes" id="UP001141327"/>
    </source>
</evidence>
<protein>
    <submittedName>
        <fullName evidence="1">Uncharacterized protein</fullName>
    </submittedName>
</protein>
<dbReference type="InterPro" id="IPR029033">
    <property type="entry name" value="His_PPase_superfam"/>
</dbReference>
<dbReference type="PANTHER" id="PTHR16469:SF27">
    <property type="entry name" value="UBIQUITIN-ASSOCIATED AND SH3 DOMAIN-CONTAINING BA-RELATED"/>
    <property type="match status" value="1"/>
</dbReference>